<dbReference type="Gene3D" id="2.60.120.10">
    <property type="entry name" value="Jelly Rolls"/>
    <property type="match status" value="1"/>
</dbReference>
<dbReference type="InterPro" id="IPR014710">
    <property type="entry name" value="RmlC-like_jellyroll"/>
</dbReference>
<evidence type="ECO:0000256" key="2">
    <source>
        <dbReference type="ARBA" id="ARBA00022833"/>
    </source>
</evidence>
<comment type="caution">
    <text evidence="3">The sequence shown here is derived from an EMBL/GenBank/DDBJ whole genome shotgun (WGS) entry which is preliminary data.</text>
</comment>
<dbReference type="PANTHER" id="PTHR42742">
    <property type="entry name" value="TRANSCRIPTIONAL REPRESSOR MPRA"/>
    <property type="match status" value="1"/>
</dbReference>
<evidence type="ECO:0000313" key="4">
    <source>
        <dbReference type="Proteomes" id="UP001597201"/>
    </source>
</evidence>
<proteinExistence type="predicted"/>
<keyword evidence="1" id="KW-0479">Metal-binding</keyword>
<evidence type="ECO:0008006" key="5">
    <source>
        <dbReference type="Google" id="ProtNLM"/>
    </source>
</evidence>
<dbReference type="SUPFAM" id="SSF51182">
    <property type="entry name" value="RmlC-like cupins"/>
    <property type="match status" value="1"/>
</dbReference>
<gene>
    <name evidence="3" type="ORF">ACFQ39_12790</name>
</gene>
<keyword evidence="2" id="KW-0862">Zinc</keyword>
<dbReference type="EMBL" id="JBHTMY010000003">
    <property type="protein sequence ID" value="MFD1316495.1"/>
    <property type="molecule type" value="Genomic_DNA"/>
</dbReference>
<evidence type="ECO:0000313" key="3">
    <source>
        <dbReference type="EMBL" id="MFD1316495.1"/>
    </source>
</evidence>
<sequence>MFQQNLIAFSRYFSLNKKLKFYSSDQIQNKLNFYTFLRRKISDLLHVEKPNKGDVYNIPTGRVHAIGAGVLLAEIQQTSDVTYRIFDYNRVDAKTGKTRELHTENALDAIDFSVSENYKTLYDLENKEVAKLVETLYFKTNIRKIGIFKL</sequence>
<name>A0ABW3Y6L5_9FLAO</name>
<dbReference type="Proteomes" id="UP001597201">
    <property type="component" value="Unassembled WGS sequence"/>
</dbReference>
<accession>A0ABW3Y6L5</accession>
<keyword evidence="4" id="KW-1185">Reference proteome</keyword>
<evidence type="ECO:0000256" key="1">
    <source>
        <dbReference type="ARBA" id="ARBA00022723"/>
    </source>
</evidence>
<organism evidence="3 4">
    <name type="scientific">Namhaeicola litoreus</name>
    <dbReference type="NCBI Taxonomy" id="1052145"/>
    <lineage>
        <taxon>Bacteria</taxon>
        <taxon>Pseudomonadati</taxon>
        <taxon>Bacteroidota</taxon>
        <taxon>Flavobacteriia</taxon>
        <taxon>Flavobacteriales</taxon>
        <taxon>Flavobacteriaceae</taxon>
        <taxon>Namhaeicola</taxon>
    </lineage>
</organism>
<dbReference type="PANTHER" id="PTHR42742:SF3">
    <property type="entry name" value="FRUCTOKINASE"/>
    <property type="match status" value="1"/>
</dbReference>
<dbReference type="InterPro" id="IPR011051">
    <property type="entry name" value="RmlC_Cupin_sf"/>
</dbReference>
<reference evidence="4" key="1">
    <citation type="journal article" date="2019" name="Int. J. Syst. Evol. Microbiol.">
        <title>The Global Catalogue of Microorganisms (GCM) 10K type strain sequencing project: providing services to taxonomists for standard genome sequencing and annotation.</title>
        <authorList>
            <consortium name="The Broad Institute Genomics Platform"/>
            <consortium name="The Broad Institute Genome Sequencing Center for Infectious Disease"/>
            <person name="Wu L."/>
            <person name="Ma J."/>
        </authorList>
    </citation>
    <scope>NUCLEOTIDE SEQUENCE [LARGE SCALE GENOMIC DNA]</scope>
    <source>
        <strain evidence="4">CCUG 61485</strain>
    </source>
</reference>
<dbReference type="RefSeq" id="WP_377179527.1">
    <property type="nucleotide sequence ID" value="NZ_JBHTMY010000003.1"/>
</dbReference>
<protein>
    <recommendedName>
        <fullName evidence="5">Mannose-6-phosphate isomerase</fullName>
    </recommendedName>
</protein>
<dbReference type="InterPro" id="IPR051804">
    <property type="entry name" value="Carb_Metab_Reg_Kinase/Isom"/>
</dbReference>